<sequence length="417" mass="44504">MSLFYRFFSPGVLIAVLLAGGIGTYGVLSQKKGTEEQGEQGALRVAFSRPLYELSEIAALWQSMEDATTSIAAAEDAFLNAPAEKTLVLAPTPVSASAVSAPAKKTTPTCSKESAPVCGENGMTYKNVCLAETSGVTVRSLGACAAEPTEEILPPAAPTPVEEPESKAEETPLPGAHPDYVAHTVSYYGAPLFEGASLSFSGMIKNNGTERSFDLTSAVLYIDVGNDGKFELSFSPQEVIPLGIGQETGPFIWKNAWTQTSGMHTFAICADAAKVLQETLEENNCETKEFTVLGKADNADMVVTSTASAPASLTIGTRMTFSATVKNTGVRRATSPKFKLIVDGIPQANNTMLTPREENGNDRDLEPGEEDMISWPGNWYPRATGTYTYRICVDSNDEIAEVNEEDNCKDGTFVVPS</sequence>
<dbReference type="EMBL" id="MHLN01000040">
    <property type="protein sequence ID" value="OGZ10447.1"/>
    <property type="molecule type" value="Genomic_DNA"/>
</dbReference>
<feature type="region of interest" description="Disordered" evidence="1">
    <location>
        <begin position="350"/>
        <end position="372"/>
    </location>
</feature>
<dbReference type="PROSITE" id="PS51465">
    <property type="entry name" value="KAZAL_2"/>
    <property type="match status" value="1"/>
</dbReference>
<dbReference type="Pfam" id="PF00050">
    <property type="entry name" value="Kazal_1"/>
    <property type="match status" value="1"/>
</dbReference>
<dbReference type="InterPro" id="IPR002350">
    <property type="entry name" value="Kazal_dom"/>
</dbReference>
<dbReference type="InterPro" id="IPR011635">
    <property type="entry name" value="CARDB"/>
</dbReference>
<feature type="domain" description="Kazal-like" evidence="3">
    <location>
        <begin position="97"/>
        <end position="146"/>
    </location>
</feature>
<gene>
    <name evidence="4" type="ORF">A3D67_03560</name>
</gene>
<dbReference type="Gene3D" id="2.60.40.10">
    <property type="entry name" value="Immunoglobulins"/>
    <property type="match status" value="2"/>
</dbReference>
<reference evidence="4 5" key="1">
    <citation type="journal article" date="2016" name="Nat. Commun.">
        <title>Thousands of microbial genomes shed light on interconnected biogeochemical processes in an aquifer system.</title>
        <authorList>
            <person name="Anantharaman K."/>
            <person name="Brown C.T."/>
            <person name="Hug L.A."/>
            <person name="Sharon I."/>
            <person name="Castelle C.J."/>
            <person name="Probst A.J."/>
            <person name="Thomas B.C."/>
            <person name="Singh A."/>
            <person name="Wilkins M.J."/>
            <person name="Karaoz U."/>
            <person name="Brodie E.L."/>
            <person name="Williams K.H."/>
            <person name="Hubbard S.S."/>
            <person name="Banfield J.F."/>
        </authorList>
    </citation>
    <scope>NUCLEOTIDE SEQUENCE [LARGE SCALE GENOMIC DNA]</scope>
</reference>
<evidence type="ECO:0000256" key="2">
    <source>
        <dbReference type="SAM" id="Phobius"/>
    </source>
</evidence>
<feature type="region of interest" description="Disordered" evidence="1">
    <location>
        <begin position="153"/>
        <end position="175"/>
    </location>
</feature>
<dbReference type="Pfam" id="PF07705">
    <property type="entry name" value="CARDB"/>
    <property type="match status" value="2"/>
</dbReference>
<dbReference type="InterPro" id="IPR036058">
    <property type="entry name" value="Kazal_dom_sf"/>
</dbReference>
<feature type="transmembrane region" description="Helical" evidence="2">
    <location>
        <begin position="7"/>
        <end position="28"/>
    </location>
</feature>
<feature type="compositionally biased region" description="Basic and acidic residues" evidence="1">
    <location>
        <begin position="355"/>
        <end position="366"/>
    </location>
</feature>
<evidence type="ECO:0000259" key="3">
    <source>
        <dbReference type="PROSITE" id="PS51465"/>
    </source>
</evidence>
<dbReference type="Gene3D" id="3.30.60.30">
    <property type="match status" value="1"/>
</dbReference>
<protein>
    <recommendedName>
        <fullName evidence="3">Kazal-like domain-containing protein</fullName>
    </recommendedName>
</protein>
<dbReference type="SUPFAM" id="SSF100895">
    <property type="entry name" value="Kazal-type serine protease inhibitors"/>
    <property type="match status" value="1"/>
</dbReference>
<dbReference type="Proteomes" id="UP000178099">
    <property type="component" value="Unassembled WGS sequence"/>
</dbReference>
<dbReference type="AlphaFoldDB" id="A0A1G2DA04"/>
<dbReference type="CDD" id="cd00104">
    <property type="entry name" value="KAZAL_FS"/>
    <property type="match status" value="1"/>
</dbReference>
<accession>A0A1G2DA04</accession>
<keyword evidence="2" id="KW-0472">Membrane</keyword>
<dbReference type="InterPro" id="IPR013783">
    <property type="entry name" value="Ig-like_fold"/>
</dbReference>
<keyword evidence="2" id="KW-1133">Transmembrane helix</keyword>
<comment type="caution">
    <text evidence="4">The sequence shown here is derived from an EMBL/GenBank/DDBJ whole genome shotgun (WGS) entry which is preliminary data.</text>
</comment>
<keyword evidence="2" id="KW-0812">Transmembrane</keyword>
<evidence type="ECO:0000256" key="1">
    <source>
        <dbReference type="SAM" id="MobiDB-lite"/>
    </source>
</evidence>
<name>A0A1G2DA04_9BACT</name>
<proteinExistence type="predicted"/>
<organism evidence="4 5">
    <name type="scientific">Candidatus Lloydbacteria bacterium RIFCSPHIGHO2_02_FULL_51_22</name>
    <dbReference type="NCBI Taxonomy" id="1798663"/>
    <lineage>
        <taxon>Bacteria</taxon>
        <taxon>Candidatus Lloydiibacteriota</taxon>
    </lineage>
</organism>
<evidence type="ECO:0000313" key="5">
    <source>
        <dbReference type="Proteomes" id="UP000178099"/>
    </source>
</evidence>
<evidence type="ECO:0000313" key="4">
    <source>
        <dbReference type="EMBL" id="OGZ10447.1"/>
    </source>
</evidence>